<dbReference type="SUPFAM" id="SSF103473">
    <property type="entry name" value="MFS general substrate transporter"/>
    <property type="match status" value="1"/>
</dbReference>
<organism evidence="2 3">
    <name type="scientific">Prorocentrum cordatum</name>
    <dbReference type="NCBI Taxonomy" id="2364126"/>
    <lineage>
        <taxon>Eukaryota</taxon>
        <taxon>Sar</taxon>
        <taxon>Alveolata</taxon>
        <taxon>Dinophyceae</taxon>
        <taxon>Prorocentrales</taxon>
        <taxon>Prorocentraceae</taxon>
        <taxon>Prorocentrum</taxon>
    </lineage>
</organism>
<keyword evidence="1" id="KW-0812">Transmembrane</keyword>
<comment type="caution">
    <text evidence="2">The sequence shown here is derived from an EMBL/GenBank/DDBJ whole genome shotgun (WGS) entry which is preliminary data.</text>
</comment>
<gene>
    <name evidence="2" type="ORF">PCOR1329_LOCUS85337</name>
</gene>
<evidence type="ECO:0000256" key="1">
    <source>
        <dbReference type="SAM" id="Phobius"/>
    </source>
</evidence>
<dbReference type="InterPro" id="IPR036259">
    <property type="entry name" value="MFS_trans_sf"/>
</dbReference>
<feature type="transmembrane region" description="Helical" evidence="1">
    <location>
        <begin position="113"/>
        <end position="133"/>
    </location>
</feature>
<evidence type="ECO:0000313" key="2">
    <source>
        <dbReference type="EMBL" id="CAK0911474.1"/>
    </source>
</evidence>
<dbReference type="Proteomes" id="UP001189429">
    <property type="component" value="Unassembled WGS sequence"/>
</dbReference>
<keyword evidence="1" id="KW-0472">Membrane</keyword>
<evidence type="ECO:0000313" key="3">
    <source>
        <dbReference type="Proteomes" id="UP001189429"/>
    </source>
</evidence>
<feature type="transmembrane region" description="Helical" evidence="1">
    <location>
        <begin position="12"/>
        <end position="30"/>
    </location>
</feature>
<proteinExistence type="predicted"/>
<reference evidence="2" key="1">
    <citation type="submission" date="2023-10" db="EMBL/GenBank/DDBJ databases">
        <authorList>
            <person name="Chen Y."/>
            <person name="Shah S."/>
            <person name="Dougan E. K."/>
            <person name="Thang M."/>
            <person name="Chan C."/>
        </authorList>
    </citation>
    <scope>NUCLEOTIDE SEQUENCE [LARGE SCALE GENOMIC DNA]</scope>
</reference>
<feature type="transmembrane region" description="Helical" evidence="1">
    <location>
        <begin position="65"/>
        <end position="93"/>
    </location>
</feature>
<accession>A0ABN9YJT7</accession>
<dbReference type="Gene3D" id="1.20.1250.20">
    <property type="entry name" value="MFS general substrate transporter like domains"/>
    <property type="match status" value="1"/>
</dbReference>
<dbReference type="EMBL" id="CAUYUJ010022585">
    <property type="protein sequence ID" value="CAK0911474.1"/>
    <property type="molecule type" value="Genomic_DNA"/>
</dbReference>
<feature type="transmembrane region" description="Helical" evidence="1">
    <location>
        <begin position="140"/>
        <end position="160"/>
    </location>
</feature>
<name>A0ABN9YJT7_9DINO</name>
<protein>
    <submittedName>
        <fullName evidence="2">Uncharacterized protein</fullName>
    </submittedName>
</protein>
<keyword evidence="3" id="KW-1185">Reference proteome</keyword>
<keyword evidence="1" id="KW-1133">Transmembrane helix</keyword>
<sequence>MRQRLENYTVPWLMFAAVGFGVFLLIVLALPETFPAELRKPVTGSMLNPLKSQWQALSLLAQDRVLAGLAGLHFLVMFHFVGFIVLSFSYLLLNGFSMDQALLPGMLGSVAQVLWTGAAVVMLPRLGLWSCYIRRTTRHALFAVAYMFWGPYTVLVGPAGPYLGQVVQSAAWALLGPAMNAIVSERTPERQPG</sequence>